<evidence type="ECO:0000313" key="3">
    <source>
        <dbReference type="Proteomes" id="UP000280434"/>
    </source>
</evidence>
<protein>
    <recommendedName>
        <fullName evidence="1">Peptidase S1 domain-containing protein</fullName>
    </recommendedName>
</protein>
<evidence type="ECO:0000313" key="2">
    <source>
        <dbReference type="EMBL" id="RKP44609.1"/>
    </source>
</evidence>
<dbReference type="Pfam" id="PF00089">
    <property type="entry name" value="Trypsin"/>
    <property type="match status" value="1"/>
</dbReference>
<proteinExistence type="predicted"/>
<sequence length="237" mass="26165">MLPLVEPFPVVDTSDEPYRNVVMLAIERDDGTRVRHAGVLINENHVLTSAHNLLRRAKAGDYRARAISVHGCVANEHGDAPPIEAVHGFYPQAFVAHPLYPDRCWDVAVLRLAREAGREPFIKPCSVRVGDFPVDPIVLGYPRARQYRMVRLRSTLVTSDYDDRLFYCPGANQTASSGSPLIDTHTTPTRLYGVLGGDDDDAGTDRSGIFFGKASLTFVRTALYLPETPGQFLTAVD</sequence>
<dbReference type="OrthoDB" id="267336at2"/>
<dbReference type="GO" id="GO:0006508">
    <property type="term" value="P:proteolysis"/>
    <property type="evidence" value="ECO:0007669"/>
    <property type="project" value="InterPro"/>
</dbReference>
<name>A0A494X947_9BURK</name>
<organism evidence="2 3">
    <name type="scientific">Trinickia fusca</name>
    <dbReference type="NCBI Taxonomy" id="2419777"/>
    <lineage>
        <taxon>Bacteria</taxon>
        <taxon>Pseudomonadati</taxon>
        <taxon>Pseudomonadota</taxon>
        <taxon>Betaproteobacteria</taxon>
        <taxon>Burkholderiales</taxon>
        <taxon>Burkholderiaceae</taxon>
        <taxon>Trinickia</taxon>
    </lineage>
</organism>
<feature type="domain" description="Peptidase S1" evidence="1">
    <location>
        <begin position="34"/>
        <end position="210"/>
    </location>
</feature>
<evidence type="ECO:0000259" key="1">
    <source>
        <dbReference type="Pfam" id="PF00089"/>
    </source>
</evidence>
<reference evidence="2 3" key="1">
    <citation type="submission" date="2018-10" db="EMBL/GenBank/DDBJ databases">
        <title>Paraburkholderia sp. 7MK8-2, isolated from soil.</title>
        <authorList>
            <person name="Gao Z.-H."/>
            <person name="Qiu L.-H."/>
        </authorList>
    </citation>
    <scope>NUCLEOTIDE SEQUENCE [LARGE SCALE GENOMIC DNA]</scope>
    <source>
        <strain evidence="2 3">7MK8-2</strain>
    </source>
</reference>
<dbReference type="EMBL" id="RBZV01000012">
    <property type="protein sequence ID" value="RKP44609.1"/>
    <property type="molecule type" value="Genomic_DNA"/>
</dbReference>
<dbReference type="InterPro" id="IPR001254">
    <property type="entry name" value="Trypsin_dom"/>
</dbReference>
<dbReference type="AlphaFoldDB" id="A0A494X947"/>
<comment type="caution">
    <text evidence="2">The sequence shown here is derived from an EMBL/GenBank/DDBJ whole genome shotgun (WGS) entry which is preliminary data.</text>
</comment>
<dbReference type="SUPFAM" id="SSF50494">
    <property type="entry name" value="Trypsin-like serine proteases"/>
    <property type="match status" value="1"/>
</dbReference>
<dbReference type="RefSeq" id="WP_121281032.1">
    <property type="nucleotide sequence ID" value="NZ_RBZV01000012.1"/>
</dbReference>
<dbReference type="GO" id="GO:0004252">
    <property type="term" value="F:serine-type endopeptidase activity"/>
    <property type="evidence" value="ECO:0007669"/>
    <property type="project" value="InterPro"/>
</dbReference>
<dbReference type="InterPro" id="IPR043504">
    <property type="entry name" value="Peptidase_S1_PA_chymotrypsin"/>
</dbReference>
<keyword evidence="3" id="KW-1185">Reference proteome</keyword>
<dbReference type="InterPro" id="IPR009003">
    <property type="entry name" value="Peptidase_S1_PA"/>
</dbReference>
<accession>A0A494X947</accession>
<dbReference type="Gene3D" id="2.40.10.10">
    <property type="entry name" value="Trypsin-like serine proteases"/>
    <property type="match status" value="2"/>
</dbReference>
<dbReference type="Proteomes" id="UP000280434">
    <property type="component" value="Unassembled WGS sequence"/>
</dbReference>
<gene>
    <name evidence="2" type="ORF">D7S89_22330</name>
</gene>